<dbReference type="InterPro" id="IPR012675">
    <property type="entry name" value="Beta-grasp_dom_sf"/>
</dbReference>
<dbReference type="RefSeq" id="WP_094367916.1">
    <property type="nucleotide sequence ID" value="NZ_NOJY02000004.1"/>
</dbReference>
<proteinExistence type="predicted"/>
<dbReference type="InterPro" id="IPR003749">
    <property type="entry name" value="ThiS/MoaD-like"/>
</dbReference>
<evidence type="ECO:0000313" key="1">
    <source>
        <dbReference type="EMBL" id="RDY29037.1"/>
    </source>
</evidence>
<dbReference type="NCBIfam" id="TIGR01683">
    <property type="entry name" value="thiS"/>
    <property type="match status" value="1"/>
</dbReference>
<dbReference type="AlphaFoldDB" id="A0A371J8N8"/>
<dbReference type="PANTHER" id="PTHR34472:SF1">
    <property type="entry name" value="SULFUR CARRIER PROTEIN THIS"/>
    <property type="match status" value="1"/>
</dbReference>
<dbReference type="EMBL" id="NOJY02000004">
    <property type="protein sequence ID" value="RDY29037.1"/>
    <property type="molecule type" value="Genomic_DNA"/>
</dbReference>
<sequence>MKVNGKEIEYRENITIIDLLKSYNLKKDRVVVEINFNIIDEENYENYIINKEDKVEIINFVGGG</sequence>
<comment type="caution">
    <text evidence="1">The sequence shown here is derived from an EMBL/GenBank/DDBJ whole genome shotgun (WGS) entry which is preliminary data.</text>
</comment>
<dbReference type="Gene3D" id="3.10.20.30">
    <property type="match status" value="1"/>
</dbReference>
<dbReference type="OrthoDB" id="9798559at2"/>
<accession>A0A371J8N8</accession>
<dbReference type="PANTHER" id="PTHR34472">
    <property type="entry name" value="SULFUR CARRIER PROTEIN THIS"/>
    <property type="match status" value="1"/>
</dbReference>
<dbReference type="InterPro" id="IPR016155">
    <property type="entry name" value="Mopterin_synth/thiamin_S_b"/>
</dbReference>
<dbReference type="CDD" id="cd00565">
    <property type="entry name" value="Ubl_ThiS"/>
    <property type="match status" value="1"/>
</dbReference>
<keyword evidence="2" id="KW-1185">Reference proteome</keyword>
<organism evidence="1 2">
    <name type="scientific">Romboutsia weinsteinii</name>
    <dbReference type="NCBI Taxonomy" id="2020949"/>
    <lineage>
        <taxon>Bacteria</taxon>
        <taxon>Bacillati</taxon>
        <taxon>Bacillota</taxon>
        <taxon>Clostridia</taxon>
        <taxon>Peptostreptococcales</taxon>
        <taxon>Peptostreptococcaceae</taxon>
        <taxon>Romboutsia</taxon>
    </lineage>
</organism>
<dbReference type="SUPFAM" id="SSF54285">
    <property type="entry name" value="MoaD/ThiS"/>
    <property type="match status" value="1"/>
</dbReference>
<gene>
    <name evidence="1" type="primary">thiS</name>
    <name evidence="1" type="ORF">CHL78_003715</name>
</gene>
<dbReference type="Proteomes" id="UP000215694">
    <property type="component" value="Unassembled WGS sequence"/>
</dbReference>
<dbReference type="Pfam" id="PF02597">
    <property type="entry name" value="ThiS"/>
    <property type="match status" value="1"/>
</dbReference>
<name>A0A371J8N8_9FIRM</name>
<reference evidence="1 2" key="1">
    <citation type="journal article" date="2017" name="Genome Announc.">
        <title>Draft Genome Sequence of Romboutsia weinsteinii sp. nov. Strain CCRI-19649(T) Isolated from Surface Water.</title>
        <authorList>
            <person name="Maheux A.F."/>
            <person name="Boudreau D.K."/>
            <person name="Berube E."/>
            <person name="Boissinot M."/>
            <person name="Cantin P."/>
            <person name="Raymond F."/>
            <person name="Corbeil J."/>
            <person name="Omar R.F."/>
            <person name="Bergeron M.G."/>
        </authorList>
    </citation>
    <scope>NUCLEOTIDE SEQUENCE [LARGE SCALE GENOMIC DNA]</scope>
    <source>
        <strain evidence="1 2">CCRI-19649</strain>
    </source>
</reference>
<evidence type="ECO:0000313" key="2">
    <source>
        <dbReference type="Proteomes" id="UP000215694"/>
    </source>
</evidence>
<protein>
    <submittedName>
        <fullName evidence="1">Sulfur carrier protein ThiS</fullName>
    </submittedName>
</protein>
<dbReference type="InterPro" id="IPR010035">
    <property type="entry name" value="Thi_S"/>
</dbReference>